<comment type="caution">
    <text evidence="1">The sequence shown here is derived from an EMBL/GenBank/DDBJ whole genome shotgun (WGS) entry which is preliminary data.</text>
</comment>
<evidence type="ECO:0000313" key="2">
    <source>
        <dbReference type="Proteomes" id="UP000828048"/>
    </source>
</evidence>
<keyword evidence="2" id="KW-1185">Reference proteome</keyword>
<accession>A0ACB7YTP5</accession>
<sequence length="259" mass="29892">MIVMGTRDQIERVELLINRVIAEKSMRQLAGQVGENEPLYDLLTRLPATIADLEPHQIAGYMMQAESDPEKRLQYLQMLMKLPNGGRRHAEFLKRIRDVIRTILNIFQINTSVASSLRIYFVPQISLIFFNMLDVYRMYSELISTSIVEGDPDPFCAINDESCTWYKDAMIDDVPLIFEAVFQCTLETHFINLGSSCMSQFYSTFFVGPYKNNISFVHKYTQELVSASFPNKTATEVAQFATKLQMSSQHRMDNKYLYV</sequence>
<dbReference type="EMBL" id="CM037153">
    <property type="protein sequence ID" value="KAH7856905.1"/>
    <property type="molecule type" value="Genomic_DNA"/>
</dbReference>
<reference evidence="1 2" key="1">
    <citation type="journal article" date="2021" name="Hortic Res">
        <title>High-quality reference genome and annotation aids understanding of berry development for evergreen blueberry (Vaccinium darrowii).</title>
        <authorList>
            <person name="Yu J."/>
            <person name="Hulse-Kemp A.M."/>
            <person name="Babiker E."/>
            <person name="Staton M."/>
        </authorList>
    </citation>
    <scope>NUCLEOTIDE SEQUENCE [LARGE SCALE GENOMIC DNA]</scope>
    <source>
        <strain evidence="2">cv. NJ 8807/NJ 8810</strain>
        <tissue evidence="1">Young leaf</tissue>
    </source>
</reference>
<organism evidence="1 2">
    <name type="scientific">Vaccinium darrowii</name>
    <dbReference type="NCBI Taxonomy" id="229202"/>
    <lineage>
        <taxon>Eukaryota</taxon>
        <taxon>Viridiplantae</taxon>
        <taxon>Streptophyta</taxon>
        <taxon>Embryophyta</taxon>
        <taxon>Tracheophyta</taxon>
        <taxon>Spermatophyta</taxon>
        <taxon>Magnoliopsida</taxon>
        <taxon>eudicotyledons</taxon>
        <taxon>Gunneridae</taxon>
        <taxon>Pentapetalae</taxon>
        <taxon>asterids</taxon>
        <taxon>Ericales</taxon>
        <taxon>Ericaceae</taxon>
        <taxon>Vaccinioideae</taxon>
        <taxon>Vaccinieae</taxon>
        <taxon>Vaccinium</taxon>
    </lineage>
</organism>
<evidence type="ECO:0000313" key="1">
    <source>
        <dbReference type="EMBL" id="KAH7856905.1"/>
    </source>
</evidence>
<name>A0ACB7YTP5_9ERIC</name>
<protein>
    <submittedName>
        <fullName evidence="1">Uncharacterized protein</fullName>
    </submittedName>
</protein>
<dbReference type="Proteomes" id="UP000828048">
    <property type="component" value="Chromosome 3"/>
</dbReference>
<proteinExistence type="predicted"/>
<gene>
    <name evidence="1" type="ORF">Vadar_006762</name>
</gene>